<evidence type="ECO:0000313" key="3">
    <source>
        <dbReference type="Proteomes" id="UP000615446"/>
    </source>
</evidence>
<dbReference type="Proteomes" id="UP000615446">
    <property type="component" value="Unassembled WGS sequence"/>
</dbReference>
<accession>A0A8H3KWG5</accession>
<feature type="domain" description="HAT C-terminal dimerisation" evidence="1">
    <location>
        <begin position="87"/>
        <end position="164"/>
    </location>
</feature>
<dbReference type="GO" id="GO:0046983">
    <property type="term" value="F:protein dimerization activity"/>
    <property type="evidence" value="ECO:0007669"/>
    <property type="project" value="InterPro"/>
</dbReference>
<dbReference type="AlphaFoldDB" id="A0A8H3KWG5"/>
<evidence type="ECO:0000259" key="1">
    <source>
        <dbReference type="Pfam" id="PF05699"/>
    </source>
</evidence>
<organism evidence="2 3">
    <name type="scientific">Rhizophagus clarus</name>
    <dbReference type="NCBI Taxonomy" id="94130"/>
    <lineage>
        <taxon>Eukaryota</taxon>
        <taxon>Fungi</taxon>
        <taxon>Fungi incertae sedis</taxon>
        <taxon>Mucoromycota</taxon>
        <taxon>Glomeromycotina</taxon>
        <taxon>Glomeromycetes</taxon>
        <taxon>Glomerales</taxon>
        <taxon>Glomeraceae</taxon>
        <taxon>Rhizophagus</taxon>
    </lineage>
</organism>
<dbReference type="InterPro" id="IPR012337">
    <property type="entry name" value="RNaseH-like_sf"/>
</dbReference>
<name>A0A8H3KWG5_9GLOM</name>
<comment type="caution">
    <text evidence="2">The sequence shown here is derived from an EMBL/GenBank/DDBJ whole genome shotgun (WGS) entry which is preliminary data.</text>
</comment>
<evidence type="ECO:0000313" key="2">
    <source>
        <dbReference type="EMBL" id="GES75460.1"/>
    </source>
</evidence>
<dbReference type="OrthoDB" id="2436883at2759"/>
<reference evidence="2" key="1">
    <citation type="submission" date="2019-10" db="EMBL/GenBank/DDBJ databases">
        <title>Conservation and host-specific expression of non-tandemly repeated heterogenous ribosome RNA gene in arbuscular mycorrhizal fungi.</title>
        <authorList>
            <person name="Maeda T."/>
            <person name="Kobayashi Y."/>
            <person name="Nakagawa T."/>
            <person name="Ezawa T."/>
            <person name="Yamaguchi K."/>
            <person name="Bino T."/>
            <person name="Nishimoto Y."/>
            <person name="Shigenobu S."/>
            <person name="Kawaguchi M."/>
        </authorList>
    </citation>
    <scope>NUCLEOTIDE SEQUENCE</scope>
    <source>
        <strain evidence="2">HR1</strain>
    </source>
</reference>
<proteinExistence type="predicted"/>
<protein>
    <recommendedName>
        <fullName evidence="1">HAT C-terminal dimerisation domain-containing protein</fullName>
    </recommendedName>
</protein>
<sequence length="311" mass="36850">MPYCDVLNKLQNVELGEKMIERLEKRWSQWEQPLLLLSFMLHPMYQLTYFNSTIENLLFTTLGRYLTYYYKAWFQKRPTRLLLDFENYRQKNEPFDDETFSQFGDDVFKFWKYVEGDYKELAGVALRIFGICVNSASVERMWSSMGFFHTNRRNRLNNDKVLSMSKLHASINFSFRKKELQKNQAEFLDLNAKPVETEFSNLQILDNDSAEVLQQNPVDNNDDGNVESENDILTSERWEKELAEWEEMLTEEEVSRLEEEEALRDNPGSLRGDLLTEYTHPAIDTRAKWQLKTLFSSVINIPAYLKSNEMV</sequence>
<gene>
    <name evidence="2" type="ORF">RCL2_000289600</name>
</gene>
<dbReference type="EMBL" id="BLAL01000016">
    <property type="protein sequence ID" value="GES75460.1"/>
    <property type="molecule type" value="Genomic_DNA"/>
</dbReference>
<dbReference type="Pfam" id="PF05699">
    <property type="entry name" value="Dimer_Tnp_hAT"/>
    <property type="match status" value="1"/>
</dbReference>
<dbReference type="SUPFAM" id="SSF53098">
    <property type="entry name" value="Ribonuclease H-like"/>
    <property type="match status" value="1"/>
</dbReference>
<dbReference type="InterPro" id="IPR008906">
    <property type="entry name" value="HATC_C_dom"/>
</dbReference>